<protein>
    <submittedName>
        <fullName evidence="1">Uncharacterized protein</fullName>
    </submittedName>
</protein>
<comment type="caution">
    <text evidence="1">The sequence shown here is derived from an EMBL/GenBank/DDBJ whole genome shotgun (WGS) entry which is preliminary data.</text>
</comment>
<dbReference type="AlphaFoldDB" id="A0A4D4JD55"/>
<dbReference type="Proteomes" id="UP000298860">
    <property type="component" value="Unassembled WGS sequence"/>
</dbReference>
<keyword evidence="2" id="KW-1185">Reference proteome</keyword>
<proteinExistence type="predicted"/>
<accession>A0A4D4JD55</accession>
<name>A0A4D4JD55_9PSEU</name>
<reference evidence="2" key="1">
    <citation type="submission" date="2019-04" db="EMBL/GenBank/DDBJ databases">
        <title>Draft genome sequence of Pseudonocardiaceae bacterium SL3-2-4.</title>
        <authorList>
            <person name="Ningsih F."/>
            <person name="Yokota A."/>
            <person name="Sakai Y."/>
            <person name="Nanatani K."/>
            <person name="Yabe S."/>
            <person name="Oetari A."/>
            <person name="Sjamsuridzal W."/>
        </authorList>
    </citation>
    <scope>NUCLEOTIDE SEQUENCE [LARGE SCALE GENOMIC DNA]</scope>
    <source>
        <strain evidence="2">SL3-2-4</strain>
    </source>
</reference>
<sequence length="60" mass="6390">MPIPTGAHLGMPVNALTRRITTRRFAAAATGVLVNALDSPTVWMRCTDTITVPGVITQIN</sequence>
<dbReference type="EMBL" id="BJFL01000047">
    <property type="protein sequence ID" value="GDY33564.1"/>
    <property type="molecule type" value="Genomic_DNA"/>
</dbReference>
<organism evidence="1 2">
    <name type="scientific">Gandjariella thermophila</name>
    <dbReference type="NCBI Taxonomy" id="1931992"/>
    <lineage>
        <taxon>Bacteria</taxon>
        <taxon>Bacillati</taxon>
        <taxon>Actinomycetota</taxon>
        <taxon>Actinomycetes</taxon>
        <taxon>Pseudonocardiales</taxon>
        <taxon>Pseudonocardiaceae</taxon>
        <taxon>Gandjariella</taxon>
    </lineage>
</organism>
<gene>
    <name evidence="1" type="ORF">GTS_51970</name>
</gene>
<evidence type="ECO:0000313" key="2">
    <source>
        <dbReference type="Proteomes" id="UP000298860"/>
    </source>
</evidence>
<evidence type="ECO:0000313" key="1">
    <source>
        <dbReference type="EMBL" id="GDY33564.1"/>
    </source>
</evidence>